<evidence type="ECO:0000313" key="1">
    <source>
        <dbReference type="Proteomes" id="UP000694846"/>
    </source>
</evidence>
<dbReference type="GeneID" id="112688772"/>
<accession>A0A8B8G502</accession>
<proteinExistence type="predicted"/>
<dbReference type="Proteomes" id="UP000694846">
    <property type="component" value="Unplaced"/>
</dbReference>
<dbReference type="RefSeq" id="XP_025417903.1">
    <property type="nucleotide sequence ID" value="XM_025562118.1"/>
</dbReference>
<evidence type="ECO:0000313" key="2">
    <source>
        <dbReference type="RefSeq" id="XP_025417903.1"/>
    </source>
</evidence>
<protein>
    <submittedName>
        <fullName evidence="2">Uncharacterized protein LOC112688772 isoform X1</fullName>
    </submittedName>
</protein>
<dbReference type="AlphaFoldDB" id="A0A8B8G502"/>
<gene>
    <name evidence="2" type="primary">LOC112688772</name>
</gene>
<reference evidence="2" key="1">
    <citation type="submission" date="2025-08" db="UniProtKB">
        <authorList>
            <consortium name="RefSeq"/>
        </authorList>
    </citation>
    <scope>IDENTIFICATION</scope>
    <source>
        <tissue evidence="2">Whole body</tissue>
    </source>
</reference>
<sequence length="159" mass="18125">MMTRMLRAQLIDGDVNVLRRTSGLYWAILLVTVFHCDNRTRPGLFRSAVGLCYNRRPPALFLPVASSSSKRLFISHMLCPVTDNVVGKRPPSIPRTSRKSVALLPIHRVERPTNLTFIRFLSATRTRIFLCFNVHQGSLGARTWIYLCFNLPHSADIFI</sequence>
<organism evidence="1 2">
    <name type="scientific">Sipha flava</name>
    <name type="common">yellow sugarcane aphid</name>
    <dbReference type="NCBI Taxonomy" id="143950"/>
    <lineage>
        <taxon>Eukaryota</taxon>
        <taxon>Metazoa</taxon>
        <taxon>Ecdysozoa</taxon>
        <taxon>Arthropoda</taxon>
        <taxon>Hexapoda</taxon>
        <taxon>Insecta</taxon>
        <taxon>Pterygota</taxon>
        <taxon>Neoptera</taxon>
        <taxon>Paraneoptera</taxon>
        <taxon>Hemiptera</taxon>
        <taxon>Sternorrhyncha</taxon>
        <taxon>Aphidomorpha</taxon>
        <taxon>Aphidoidea</taxon>
        <taxon>Aphididae</taxon>
        <taxon>Sipha</taxon>
    </lineage>
</organism>
<keyword evidence="1" id="KW-1185">Reference proteome</keyword>
<name>A0A8B8G502_9HEMI</name>